<dbReference type="EMBL" id="QCYK01000001">
    <property type="protein sequence ID" value="PUZ28684.1"/>
    <property type="molecule type" value="Genomic_DNA"/>
</dbReference>
<organism evidence="2 3">
    <name type="scientific">Chitinophaga parva</name>
    <dbReference type="NCBI Taxonomy" id="2169414"/>
    <lineage>
        <taxon>Bacteria</taxon>
        <taxon>Pseudomonadati</taxon>
        <taxon>Bacteroidota</taxon>
        <taxon>Chitinophagia</taxon>
        <taxon>Chitinophagales</taxon>
        <taxon>Chitinophagaceae</taxon>
        <taxon>Chitinophaga</taxon>
    </lineage>
</organism>
<feature type="chain" id="PRO_5015427366" description="GLPGLI family protein" evidence="1">
    <location>
        <begin position="19"/>
        <end position="244"/>
    </location>
</feature>
<dbReference type="Pfam" id="PF09697">
    <property type="entry name" value="Porph_ging"/>
    <property type="match status" value="1"/>
</dbReference>
<dbReference type="RefSeq" id="WP_108685323.1">
    <property type="nucleotide sequence ID" value="NZ_QCYK01000001.1"/>
</dbReference>
<dbReference type="NCBIfam" id="TIGR01200">
    <property type="entry name" value="GLPGLI"/>
    <property type="match status" value="1"/>
</dbReference>
<dbReference type="AlphaFoldDB" id="A0A2T7BLX8"/>
<proteinExistence type="predicted"/>
<protein>
    <recommendedName>
        <fullName evidence="4">GLPGLI family protein</fullName>
    </recommendedName>
</protein>
<evidence type="ECO:0000313" key="2">
    <source>
        <dbReference type="EMBL" id="PUZ28684.1"/>
    </source>
</evidence>
<comment type="caution">
    <text evidence="2">The sequence shown here is derived from an EMBL/GenBank/DDBJ whole genome shotgun (WGS) entry which is preliminary data.</text>
</comment>
<feature type="signal peptide" evidence="1">
    <location>
        <begin position="1"/>
        <end position="18"/>
    </location>
</feature>
<keyword evidence="1" id="KW-0732">Signal</keyword>
<dbReference type="OrthoDB" id="1440774at2"/>
<evidence type="ECO:0000313" key="3">
    <source>
        <dbReference type="Proteomes" id="UP000244450"/>
    </source>
</evidence>
<dbReference type="Proteomes" id="UP000244450">
    <property type="component" value="Unassembled WGS sequence"/>
</dbReference>
<accession>A0A2T7BLX8</accession>
<keyword evidence="3" id="KW-1185">Reference proteome</keyword>
<evidence type="ECO:0000256" key="1">
    <source>
        <dbReference type="SAM" id="SignalP"/>
    </source>
</evidence>
<name>A0A2T7BLX8_9BACT</name>
<gene>
    <name evidence="2" type="ORF">DCC81_04150</name>
</gene>
<dbReference type="InterPro" id="IPR005901">
    <property type="entry name" value="GLPGLI"/>
</dbReference>
<evidence type="ECO:0008006" key="4">
    <source>
        <dbReference type="Google" id="ProtNLM"/>
    </source>
</evidence>
<sequence>MKKVALLFAALYCLQCTAMGQNGRIVFERKVNAWALMRAMADQQAFPQERFEAYKNGNPEYKTARFILQFNEACSYFYADSAAPEVSIDEWFAMVGAKLVYTDLAHHWQMLQARVFDSSFAVADKPWGFLWETSGAQRMIAGYHCRRATTLLQDSIPVVAWYTTALPLPVGPGIFQGLPGAILAIELPTLLTTWQATAVLHGPQHIDVPLAKAPVSYATLREVVYRMTRSWATAGALVLQRALL</sequence>
<reference evidence="2 3" key="1">
    <citation type="submission" date="2018-04" db="EMBL/GenBank/DDBJ databases">
        <title>Chitinophaga fuyangensis sp. nov., isolated from soil in a chemical factory.</title>
        <authorList>
            <person name="Chen K."/>
        </authorList>
    </citation>
    <scope>NUCLEOTIDE SEQUENCE [LARGE SCALE GENOMIC DNA]</scope>
    <source>
        <strain evidence="2 3">LY-1</strain>
    </source>
</reference>